<keyword evidence="3" id="KW-1185">Reference proteome</keyword>
<proteinExistence type="predicted"/>
<evidence type="ECO:0000256" key="1">
    <source>
        <dbReference type="SAM" id="Phobius"/>
    </source>
</evidence>
<name>A0A841TUF2_9BACL</name>
<sequence length="125" mass="14068">MNVVLWILGSLAAVAVLFVAAAGTYAVLKERGGELDTRRDGHGNVILLDTPRMRVGAASAYDQTIEMEKRGHVNSDGMSWNDRWLGTIRSIRRNTENPEWYVQYIIEQRRKAGLPELEGVDEAWP</sequence>
<keyword evidence="1" id="KW-1133">Transmembrane helix</keyword>
<reference evidence="2 3" key="1">
    <citation type="submission" date="2020-08" db="EMBL/GenBank/DDBJ databases">
        <title>Cohnella phylogeny.</title>
        <authorList>
            <person name="Dunlap C."/>
        </authorList>
    </citation>
    <scope>NUCLEOTIDE SEQUENCE [LARGE SCALE GENOMIC DNA]</scope>
    <source>
        <strain evidence="2 3">DSM 25239</strain>
    </source>
</reference>
<evidence type="ECO:0000313" key="3">
    <source>
        <dbReference type="Proteomes" id="UP000553776"/>
    </source>
</evidence>
<organism evidence="2 3">
    <name type="scientific">Cohnella xylanilytica</name>
    <dbReference type="NCBI Taxonomy" id="557555"/>
    <lineage>
        <taxon>Bacteria</taxon>
        <taxon>Bacillati</taxon>
        <taxon>Bacillota</taxon>
        <taxon>Bacilli</taxon>
        <taxon>Bacillales</taxon>
        <taxon>Paenibacillaceae</taxon>
        <taxon>Cohnella</taxon>
    </lineage>
</organism>
<gene>
    <name evidence="2" type="ORF">H7B90_04645</name>
</gene>
<protein>
    <submittedName>
        <fullName evidence="2">Uncharacterized protein</fullName>
    </submittedName>
</protein>
<comment type="caution">
    <text evidence="2">The sequence shown here is derived from an EMBL/GenBank/DDBJ whole genome shotgun (WGS) entry which is preliminary data.</text>
</comment>
<dbReference type="Proteomes" id="UP000553776">
    <property type="component" value="Unassembled WGS sequence"/>
</dbReference>
<dbReference type="EMBL" id="JACJVR010000015">
    <property type="protein sequence ID" value="MBB6690688.1"/>
    <property type="molecule type" value="Genomic_DNA"/>
</dbReference>
<feature type="transmembrane region" description="Helical" evidence="1">
    <location>
        <begin position="6"/>
        <end position="28"/>
    </location>
</feature>
<accession>A0A841TUF2</accession>
<dbReference type="RefSeq" id="WP_185134716.1">
    <property type="nucleotide sequence ID" value="NZ_BORM01000053.1"/>
</dbReference>
<dbReference type="AlphaFoldDB" id="A0A841TUF2"/>
<evidence type="ECO:0000313" key="2">
    <source>
        <dbReference type="EMBL" id="MBB6690688.1"/>
    </source>
</evidence>
<keyword evidence="1" id="KW-0812">Transmembrane</keyword>
<keyword evidence="1" id="KW-0472">Membrane</keyword>